<proteinExistence type="predicted"/>
<evidence type="ECO:0000313" key="1">
    <source>
        <dbReference type="EMBL" id="GGF11560.1"/>
    </source>
</evidence>
<name>A0ABQ1U8W6_9FLAO</name>
<organism evidence="1 2">
    <name type="scientific">Flavobacterium limi</name>
    <dbReference type="NCBI Taxonomy" id="2045105"/>
    <lineage>
        <taxon>Bacteria</taxon>
        <taxon>Pseudomonadati</taxon>
        <taxon>Bacteroidota</taxon>
        <taxon>Flavobacteriia</taxon>
        <taxon>Flavobacteriales</taxon>
        <taxon>Flavobacteriaceae</taxon>
        <taxon>Flavobacterium</taxon>
    </lineage>
</organism>
<dbReference type="EMBL" id="BMKP01000004">
    <property type="protein sequence ID" value="GGF11560.1"/>
    <property type="molecule type" value="Genomic_DNA"/>
</dbReference>
<dbReference type="RefSeq" id="WP_163394288.1">
    <property type="nucleotide sequence ID" value="NZ_BMKP01000004.1"/>
</dbReference>
<reference evidence="2" key="1">
    <citation type="journal article" date="2019" name="Int. J. Syst. Evol. Microbiol.">
        <title>The Global Catalogue of Microorganisms (GCM) 10K type strain sequencing project: providing services to taxonomists for standard genome sequencing and annotation.</title>
        <authorList>
            <consortium name="The Broad Institute Genomics Platform"/>
            <consortium name="The Broad Institute Genome Sequencing Center for Infectious Disease"/>
            <person name="Wu L."/>
            <person name="Ma J."/>
        </authorList>
    </citation>
    <scope>NUCLEOTIDE SEQUENCE [LARGE SCALE GENOMIC DNA]</scope>
    <source>
        <strain evidence="2">CGMCC 1.16060</strain>
    </source>
</reference>
<sequence length="266" mass="31413">MKLIIVIVLFYSFSIFAQTHKNNLRTEETAIESGEIIKIYNNEKLESFTLQILADYYSNSFFFTKENDIITIKNRVESDAIIKLYVKDRKKVSEFLYKDKLIFYTEVIDFDIKKLPAQSKIWNTIYNDEKISYIYKDNLSKAAGDDFEKSYKLFLFLKTSENNATTDLIFNQIADFFSKEDAILRIYLSKYRDKINAESQLNKTGYLTTNELGKIKNGILWTQKTINNGEYHVYKNEQIIKSGTVNLKSFQEIFNTYYTENYNLQE</sequence>
<comment type="caution">
    <text evidence="1">The sequence shown here is derived from an EMBL/GenBank/DDBJ whole genome shotgun (WGS) entry which is preliminary data.</text>
</comment>
<protein>
    <submittedName>
        <fullName evidence="1">Uncharacterized protein</fullName>
    </submittedName>
</protein>
<gene>
    <name evidence="1" type="ORF">GCM10011518_20960</name>
</gene>
<evidence type="ECO:0000313" key="2">
    <source>
        <dbReference type="Proteomes" id="UP000655016"/>
    </source>
</evidence>
<keyword evidence="2" id="KW-1185">Reference proteome</keyword>
<accession>A0ABQ1U8W6</accession>
<dbReference type="Proteomes" id="UP000655016">
    <property type="component" value="Unassembled WGS sequence"/>
</dbReference>